<dbReference type="PROSITE" id="PS51257">
    <property type="entry name" value="PROKAR_LIPOPROTEIN"/>
    <property type="match status" value="1"/>
</dbReference>
<keyword evidence="6" id="KW-0449">Lipoprotein</keyword>
<evidence type="ECO:0000256" key="5">
    <source>
        <dbReference type="ARBA" id="ARBA00023136"/>
    </source>
</evidence>
<organism evidence="9 10">
    <name type="scientific">Massilimicrobiota timonensis</name>
    <dbReference type="NCBI Taxonomy" id="1776392"/>
    <lineage>
        <taxon>Bacteria</taxon>
        <taxon>Bacillati</taxon>
        <taxon>Bacillota</taxon>
        <taxon>Erysipelotrichia</taxon>
        <taxon>Erysipelotrichales</taxon>
        <taxon>Erysipelotrichaceae</taxon>
        <taxon>Massilimicrobiota</taxon>
    </lineage>
</organism>
<evidence type="ECO:0000256" key="1">
    <source>
        <dbReference type="ARBA" id="ARBA00004193"/>
    </source>
</evidence>
<dbReference type="PANTHER" id="PTHR34296:SF2">
    <property type="entry name" value="ABC TRANSPORTER GUANOSINE-BINDING PROTEIN NUPN"/>
    <property type="match status" value="1"/>
</dbReference>
<dbReference type="PANTHER" id="PTHR34296">
    <property type="entry name" value="TRANSCRIPTIONAL ACTIVATOR PROTEIN MED"/>
    <property type="match status" value="1"/>
</dbReference>
<feature type="chain" id="PRO_5047020694" evidence="7">
    <location>
        <begin position="20"/>
        <end position="369"/>
    </location>
</feature>
<feature type="domain" description="ABC transporter substrate-binding protein PnrA-like" evidence="8">
    <location>
        <begin position="34"/>
        <end position="350"/>
    </location>
</feature>
<sequence>MKKMFASLLALSMVLVGCGGDGGDSASGSKPEIVMLTDKGTIDDKSFNQGTYEGVKAYADKNGIECTYIKPVDATTDEYNNSIDQAVKSGAKVVVCPGYLFEESIYIKQTEYPDVKFILIDGNPHDASYEDYKTEKNTIGITFQEEQSGYLAGYAAVKDGNTSLGFMGGQAVPAVMNFGYGYVQGANDAAKELGITVKMKYHYTGGFSATPEIQTKASSWYKDGVTIVFGCGGSVGNSVMAAAEASNPVGKVIGVDVDQSSESDTVVTSAYKKLGDAVQKALESIYSGDFDKTDDTNIQFRGGQNIVLGAKDGDVGLPLETSKFEKFTEADYNAIYDKIVNGSVTIKNNKDAESPKDLNCSNVELTIEN</sequence>
<proteinExistence type="inferred from homology"/>
<evidence type="ECO:0000259" key="8">
    <source>
        <dbReference type="Pfam" id="PF02608"/>
    </source>
</evidence>
<name>A0ABT7UHM7_9FIRM</name>
<evidence type="ECO:0000256" key="2">
    <source>
        <dbReference type="ARBA" id="ARBA00008610"/>
    </source>
</evidence>
<reference evidence="9 10" key="2">
    <citation type="submission" date="2023-06" db="EMBL/GenBank/DDBJ databases">
        <authorList>
            <person name="Zeman M."/>
            <person name="Kubasova T."/>
            <person name="Jahodarova E."/>
            <person name="Nykrynova M."/>
            <person name="Rychlik I."/>
        </authorList>
    </citation>
    <scope>NUCLEOTIDE SEQUENCE [LARGE SCALE GENOMIC DNA]</scope>
    <source>
        <strain evidence="9 10">ET341</strain>
    </source>
</reference>
<comment type="caution">
    <text evidence="9">The sequence shown here is derived from an EMBL/GenBank/DDBJ whole genome shotgun (WGS) entry which is preliminary data.</text>
</comment>
<dbReference type="RefSeq" id="WP_289527528.1">
    <property type="nucleotide sequence ID" value="NZ_JAUDCK010000012.1"/>
</dbReference>
<dbReference type="InterPro" id="IPR028082">
    <property type="entry name" value="Peripla_BP_I"/>
</dbReference>
<dbReference type="SUPFAM" id="SSF53822">
    <property type="entry name" value="Periplasmic binding protein-like I"/>
    <property type="match status" value="1"/>
</dbReference>
<dbReference type="Gene3D" id="3.40.50.2300">
    <property type="match status" value="2"/>
</dbReference>
<gene>
    <name evidence="9" type="ORF">QUV98_04895</name>
</gene>
<protein>
    <submittedName>
        <fullName evidence="9">BMP family ABC transporter substrate-binding protein</fullName>
    </submittedName>
</protein>
<keyword evidence="4 7" id="KW-0732">Signal</keyword>
<comment type="subcellular location">
    <subcellularLocation>
        <location evidence="1">Cell membrane</location>
        <topology evidence="1">Lipid-anchor</topology>
    </subcellularLocation>
</comment>
<dbReference type="CDD" id="cd06354">
    <property type="entry name" value="PBP1_PrnA-like"/>
    <property type="match status" value="1"/>
</dbReference>
<reference evidence="10" key="1">
    <citation type="submission" date="2023-06" db="EMBL/GenBank/DDBJ databases">
        <title>Identification and characterization of horizontal gene transfer across gut microbiota members of farm animals based on homology search.</title>
        <authorList>
            <person name="Zeman M."/>
            <person name="Kubasova T."/>
            <person name="Jahodarova E."/>
            <person name="Nykrynova M."/>
            <person name="Rychlik I."/>
        </authorList>
    </citation>
    <scope>NUCLEOTIDE SEQUENCE [LARGE SCALE GENOMIC DNA]</scope>
    <source>
        <strain evidence="10">ET341</strain>
    </source>
</reference>
<keyword evidence="10" id="KW-1185">Reference proteome</keyword>
<dbReference type="InterPro" id="IPR050957">
    <property type="entry name" value="BMP_lipoprotein"/>
</dbReference>
<evidence type="ECO:0000256" key="7">
    <source>
        <dbReference type="SAM" id="SignalP"/>
    </source>
</evidence>
<evidence type="ECO:0000313" key="9">
    <source>
        <dbReference type="EMBL" id="MDM8195651.1"/>
    </source>
</evidence>
<keyword evidence="3" id="KW-1003">Cell membrane</keyword>
<feature type="signal peptide" evidence="7">
    <location>
        <begin position="1"/>
        <end position="19"/>
    </location>
</feature>
<evidence type="ECO:0000256" key="4">
    <source>
        <dbReference type="ARBA" id="ARBA00022729"/>
    </source>
</evidence>
<evidence type="ECO:0000256" key="6">
    <source>
        <dbReference type="ARBA" id="ARBA00023288"/>
    </source>
</evidence>
<comment type="similarity">
    <text evidence="2">Belongs to the BMP lipoprotein family.</text>
</comment>
<dbReference type="EMBL" id="JAUDCK010000012">
    <property type="protein sequence ID" value="MDM8195651.1"/>
    <property type="molecule type" value="Genomic_DNA"/>
</dbReference>
<accession>A0ABT7UHM7</accession>
<dbReference type="Pfam" id="PF02608">
    <property type="entry name" value="Bmp"/>
    <property type="match status" value="1"/>
</dbReference>
<dbReference type="Proteomes" id="UP001529275">
    <property type="component" value="Unassembled WGS sequence"/>
</dbReference>
<dbReference type="InterPro" id="IPR003760">
    <property type="entry name" value="PnrA-like"/>
</dbReference>
<keyword evidence="5" id="KW-0472">Membrane</keyword>
<evidence type="ECO:0000313" key="10">
    <source>
        <dbReference type="Proteomes" id="UP001529275"/>
    </source>
</evidence>
<evidence type="ECO:0000256" key="3">
    <source>
        <dbReference type="ARBA" id="ARBA00022475"/>
    </source>
</evidence>